<sequence>MRDEISRPIYGAWVILLKFYFFILKLRQIPMVSTTSTMNWLSLPPELRNNILLQLSRINNTGIYASVSTEWRRVLEKSNFKHLRLHQYCLEFLDQLSEEQTAQIDHIWLNIELTTYTCRVCRKWESLTQTDTNDRVIICAVVRLFSILAKWKHDEKRHLTLELNAYSPSDSEHWFKDCSFGAPAEDKFEVVARSRDFHDLKHGWWRGRIWEHPPDKAIGRPFVPSESLNFEKRGELPLVKAVTKFVLRQQCRRQLKPTALLQLWSALPRLEEIRYEPWQLWEGPSQLPWDLFYGGMISELPKNVKKVTVFEDFNENYLDLLQLGRGHDPHHNPDRVRQPSFHVGAAFATRSREGLECLSVAFLVDARHFFDVCDKNPHWRWDTLKSLTLTSRVMCKDEPDETNVLLTTAAHVAQRMPKLETMTLWNGSRGEACSFTYSRHPEDIYASITWRGTWALPLGTSMLKAWELAWGSSIPKAWGGVNITVKQYLLTDEIRSHGYAIEYLGLHYVVDDISLQQITAENLVSF</sequence>
<keyword evidence="5" id="KW-1185">Reference proteome</keyword>
<evidence type="ECO:0000256" key="1">
    <source>
        <dbReference type="SAM" id="Phobius"/>
    </source>
</evidence>
<reference evidence="4 5" key="1">
    <citation type="submission" date="2020-02" db="EMBL/GenBank/DDBJ databases">
        <title>Identification and distribution of gene clusters putatively required for synthesis of sphingolipid metabolism inhibitors in phylogenetically diverse species of the filamentous fungus Fusarium.</title>
        <authorList>
            <person name="Kim H.-S."/>
            <person name="Busman M."/>
            <person name="Brown D.W."/>
            <person name="Divon H."/>
            <person name="Uhlig S."/>
            <person name="Proctor R.H."/>
        </authorList>
    </citation>
    <scope>NUCLEOTIDE SEQUENCE [LARGE SCALE GENOMIC DNA]</scope>
    <source>
        <strain evidence="4 5">NRRL 2903</strain>
    </source>
</reference>
<dbReference type="InterPro" id="IPR001810">
    <property type="entry name" value="F-box_dom"/>
</dbReference>
<evidence type="ECO:0000259" key="2">
    <source>
        <dbReference type="Pfam" id="PF00646"/>
    </source>
</evidence>
<comment type="caution">
    <text evidence="4">The sequence shown here is derived from an EMBL/GenBank/DDBJ whole genome shotgun (WGS) entry which is preliminary data.</text>
</comment>
<gene>
    <name evidence="4" type="ORF">FAUST_1571</name>
</gene>
<name>A0AAN6C8H2_FUSAU</name>
<protein>
    <recommendedName>
        <fullName evidence="6">F-box domain-containing protein</fullName>
    </recommendedName>
</protein>
<evidence type="ECO:0000313" key="5">
    <source>
        <dbReference type="Proteomes" id="UP000537989"/>
    </source>
</evidence>
<feature type="domain" description="F-box" evidence="2">
    <location>
        <begin position="40"/>
        <end position="82"/>
    </location>
</feature>
<accession>A0AAN6C8H2</accession>
<keyword evidence="1" id="KW-1133">Transmembrane helix</keyword>
<proteinExistence type="predicted"/>
<dbReference type="Pfam" id="PF00646">
    <property type="entry name" value="F-box"/>
    <property type="match status" value="1"/>
</dbReference>
<keyword evidence="1" id="KW-0812">Transmembrane</keyword>
<organism evidence="4 5">
    <name type="scientific">Fusarium austroamericanum</name>
    <dbReference type="NCBI Taxonomy" id="282268"/>
    <lineage>
        <taxon>Eukaryota</taxon>
        <taxon>Fungi</taxon>
        <taxon>Dikarya</taxon>
        <taxon>Ascomycota</taxon>
        <taxon>Pezizomycotina</taxon>
        <taxon>Sordariomycetes</taxon>
        <taxon>Hypocreomycetidae</taxon>
        <taxon>Hypocreales</taxon>
        <taxon>Nectriaceae</taxon>
        <taxon>Fusarium</taxon>
    </lineage>
</organism>
<keyword evidence="1" id="KW-0472">Membrane</keyword>
<evidence type="ECO:0000259" key="3">
    <source>
        <dbReference type="Pfam" id="PF20183"/>
    </source>
</evidence>
<evidence type="ECO:0008006" key="6">
    <source>
        <dbReference type="Google" id="ProtNLM"/>
    </source>
</evidence>
<feature type="domain" description="DUF6546" evidence="3">
    <location>
        <begin position="300"/>
        <end position="507"/>
    </location>
</feature>
<dbReference type="Proteomes" id="UP000537989">
    <property type="component" value="Unassembled WGS sequence"/>
</dbReference>
<dbReference type="EMBL" id="JAAMOD010000034">
    <property type="protein sequence ID" value="KAF5245784.1"/>
    <property type="molecule type" value="Genomic_DNA"/>
</dbReference>
<dbReference type="AlphaFoldDB" id="A0AAN6C8H2"/>
<evidence type="ECO:0000313" key="4">
    <source>
        <dbReference type="EMBL" id="KAF5245784.1"/>
    </source>
</evidence>
<feature type="transmembrane region" description="Helical" evidence="1">
    <location>
        <begin position="9"/>
        <end position="26"/>
    </location>
</feature>
<dbReference type="InterPro" id="IPR046676">
    <property type="entry name" value="DUF6546"/>
</dbReference>
<dbReference type="Pfam" id="PF20183">
    <property type="entry name" value="DUF6546"/>
    <property type="match status" value="1"/>
</dbReference>